<gene>
    <name evidence="2" type="ORF">B9J98_04430</name>
</gene>
<feature type="transmembrane region" description="Helical" evidence="1">
    <location>
        <begin position="43"/>
        <end position="62"/>
    </location>
</feature>
<evidence type="ECO:0000313" key="2">
    <source>
        <dbReference type="EMBL" id="PUA32101.1"/>
    </source>
</evidence>
<sequence length="280" mass="31131">MPDAILLASTFFLIGTLSLIVGALWNIRIWFLGAESVAGTIKGALLTVLNPRSLAAIVKAFFVKVFGQHRLYKYERLRGLEKASFVSFYVLLILSNHIAADIAAGVSSVQELVAEFFRSPFFPGYIFHELGTELPLIWAVFLLVDNLSMAVVLFFAEALAIHRRFVKKKFMFGTREDAVGLFMPVVWFLFRYMAEAATIVKFGFPESGKFMFIAYGIAQLMAGLSPAQIELLYNVLWPTSGFFLGVFVGAIPHSGRLWHAFAGPMAMLVNSVPKTVRSVK</sequence>
<dbReference type="EMBL" id="NDWU01000009">
    <property type="protein sequence ID" value="PUA32101.1"/>
    <property type="molecule type" value="Genomic_DNA"/>
</dbReference>
<dbReference type="Proteomes" id="UP000244066">
    <property type="component" value="Unassembled WGS sequence"/>
</dbReference>
<accession>A0A2R7Y3H6</accession>
<reference evidence="2 3" key="1">
    <citation type="submission" date="2017-04" db="EMBL/GenBank/DDBJ databases">
        <title>Draft Aigarchaeota genome from a New Zealand hot spring.</title>
        <authorList>
            <person name="Reysenbach A.-L."/>
            <person name="Donaho J.A."/>
            <person name="Gerhart J."/>
            <person name="Kelley J.F."/>
            <person name="Kouba K."/>
            <person name="Podar M."/>
            <person name="Stott M."/>
        </authorList>
    </citation>
    <scope>NUCLEOTIDE SEQUENCE [LARGE SCALE GENOMIC DNA]</scope>
    <source>
        <strain evidence="2">NZ13_MG1</strain>
    </source>
</reference>
<protein>
    <submittedName>
        <fullName evidence="2">Uncharacterized protein</fullName>
    </submittedName>
</protein>
<feature type="transmembrane region" description="Helical" evidence="1">
    <location>
        <begin position="7"/>
        <end position="31"/>
    </location>
</feature>
<keyword evidence="1" id="KW-1133">Transmembrane helix</keyword>
<proteinExistence type="predicted"/>
<comment type="caution">
    <text evidence="2">The sequence shown here is derived from an EMBL/GenBank/DDBJ whole genome shotgun (WGS) entry which is preliminary data.</text>
</comment>
<feature type="transmembrane region" description="Helical" evidence="1">
    <location>
        <begin position="136"/>
        <end position="156"/>
    </location>
</feature>
<dbReference type="AlphaFoldDB" id="A0A2R7Y3H6"/>
<feature type="transmembrane region" description="Helical" evidence="1">
    <location>
        <begin position="177"/>
        <end position="194"/>
    </location>
</feature>
<feature type="transmembrane region" description="Helical" evidence="1">
    <location>
        <begin position="231"/>
        <end position="251"/>
    </location>
</feature>
<keyword evidence="1" id="KW-0472">Membrane</keyword>
<name>A0A2R7Y3H6_9ARCH</name>
<feature type="transmembrane region" description="Helical" evidence="1">
    <location>
        <begin position="206"/>
        <end position="224"/>
    </location>
</feature>
<organism evidence="2 3">
    <name type="scientific">Candidatus Terraquivivens tikiterensis</name>
    <dbReference type="NCBI Taxonomy" id="1980982"/>
    <lineage>
        <taxon>Archaea</taxon>
        <taxon>Nitrososphaerota</taxon>
        <taxon>Candidatus Wolframiiraptoraceae</taxon>
        <taxon>Candidatus Terraquivivens</taxon>
    </lineage>
</organism>
<keyword evidence="1" id="KW-0812">Transmembrane</keyword>
<evidence type="ECO:0000313" key="3">
    <source>
        <dbReference type="Proteomes" id="UP000244066"/>
    </source>
</evidence>
<evidence type="ECO:0000256" key="1">
    <source>
        <dbReference type="SAM" id="Phobius"/>
    </source>
</evidence>
<feature type="transmembrane region" description="Helical" evidence="1">
    <location>
        <begin position="83"/>
        <end position="106"/>
    </location>
</feature>